<evidence type="ECO:0000256" key="2">
    <source>
        <dbReference type="ARBA" id="ARBA00022801"/>
    </source>
</evidence>
<protein>
    <submittedName>
        <fullName evidence="6">AAA family ATPase</fullName>
    </submittedName>
</protein>
<dbReference type="PANTHER" id="PTHR43788">
    <property type="entry name" value="DNA2/NAM7 HELICASE FAMILY MEMBER"/>
    <property type="match status" value="1"/>
</dbReference>
<keyword evidence="4" id="KW-0067">ATP-binding</keyword>
<dbReference type="InterPro" id="IPR041679">
    <property type="entry name" value="DNA2/NAM7-like_C"/>
</dbReference>
<keyword evidence="3" id="KW-0347">Helicase</keyword>
<evidence type="ECO:0000256" key="4">
    <source>
        <dbReference type="ARBA" id="ARBA00022840"/>
    </source>
</evidence>
<dbReference type="Proteomes" id="UP001501509">
    <property type="component" value="Unassembled WGS sequence"/>
</dbReference>
<dbReference type="Pfam" id="PF13087">
    <property type="entry name" value="AAA_12"/>
    <property type="match status" value="1"/>
</dbReference>
<reference evidence="7" key="1">
    <citation type="journal article" date="2019" name="Int. J. Syst. Evol. Microbiol.">
        <title>The Global Catalogue of Microorganisms (GCM) 10K type strain sequencing project: providing services to taxonomists for standard genome sequencing and annotation.</title>
        <authorList>
            <consortium name="The Broad Institute Genomics Platform"/>
            <consortium name="The Broad Institute Genome Sequencing Center for Infectious Disease"/>
            <person name="Wu L."/>
            <person name="Ma J."/>
        </authorList>
    </citation>
    <scope>NUCLEOTIDE SEQUENCE [LARGE SCALE GENOMIC DNA]</scope>
    <source>
        <strain evidence="7">JCM 6833</strain>
    </source>
</reference>
<dbReference type="EMBL" id="BAAATD010000009">
    <property type="protein sequence ID" value="GAA2619224.1"/>
    <property type="molecule type" value="Genomic_DNA"/>
</dbReference>
<evidence type="ECO:0000313" key="7">
    <source>
        <dbReference type="Proteomes" id="UP001501509"/>
    </source>
</evidence>
<dbReference type="Gene3D" id="3.40.50.300">
    <property type="entry name" value="P-loop containing nucleotide triphosphate hydrolases"/>
    <property type="match status" value="2"/>
</dbReference>
<keyword evidence="1" id="KW-0547">Nucleotide-binding</keyword>
<dbReference type="PANTHER" id="PTHR43788:SF8">
    <property type="entry name" value="DNA-BINDING PROTEIN SMUBP-2"/>
    <property type="match status" value="1"/>
</dbReference>
<organism evidence="6 7">
    <name type="scientific">Actinomadura fulvescens</name>
    <dbReference type="NCBI Taxonomy" id="46160"/>
    <lineage>
        <taxon>Bacteria</taxon>
        <taxon>Bacillati</taxon>
        <taxon>Actinomycetota</taxon>
        <taxon>Actinomycetes</taxon>
        <taxon>Streptosporangiales</taxon>
        <taxon>Thermomonosporaceae</taxon>
        <taxon>Actinomadura</taxon>
    </lineage>
</organism>
<gene>
    <name evidence="6" type="ORF">GCM10010411_63670</name>
</gene>
<accession>A0ABP6CKB1</accession>
<feature type="domain" description="DNA2/NAM7 helicase-like C-terminal" evidence="5">
    <location>
        <begin position="328"/>
        <end position="412"/>
    </location>
</feature>
<dbReference type="SUPFAM" id="SSF52540">
    <property type="entry name" value="P-loop containing nucleoside triphosphate hydrolases"/>
    <property type="match status" value="1"/>
</dbReference>
<comment type="caution">
    <text evidence="6">The sequence shown here is derived from an EMBL/GenBank/DDBJ whole genome shotgun (WGS) entry which is preliminary data.</text>
</comment>
<evidence type="ECO:0000259" key="5">
    <source>
        <dbReference type="Pfam" id="PF13087"/>
    </source>
</evidence>
<evidence type="ECO:0000256" key="3">
    <source>
        <dbReference type="ARBA" id="ARBA00022806"/>
    </source>
</evidence>
<dbReference type="InterPro" id="IPR050534">
    <property type="entry name" value="Coronavir_polyprotein_1ab"/>
</dbReference>
<keyword evidence="2" id="KW-0378">Hydrolase</keyword>
<name>A0ABP6CKB1_9ACTN</name>
<evidence type="ECO:0000313" key="6">
    <source>
        <dbReference type="EMBL" id="GAA2619224.1"/>
    </source>
</evidence>
<proteinExistence type="predicted"/>
<dbReference type="RefSeq" id="WP_344546175.1">
    <property type="nucleotide sequence ID" value="NZ_BAAATD010000009.1"/>
</dbReference>
<evidence type="ECO:0000256" key="1">
    <source>
        <dbReference type="ARBA" id="ARBA00022741"/>
    </source>
</evidence>
<dbReference type="Pfam" id="PF13604">
    <property type="entry name" value="AAA_30"/>
    <property type="match status" value="1"/>
</dbReference>
<dbReference type="InterPro" id="IPR027417">
    <property type="entry name" value="P-loop_NTPase"/>
</dbReference>
<sequence length="457" mass="49562">MTTYLQSAAPCDGDPAAAAAAAVNHILSELDALNGDRSRRGVVVDSPPGAGKSTLVRRAAVILAQAGEPVNIIAQTNNQIDDLIRGLADLQPTLTIGRISSNDYLATASLVAGLPNLRLSTTIGDLTACEIVIGTAAKWARVTDHHRPWAIVDEAYQMRSDALLLVAAQFDQALFVGDPGQLDPFTIVDTDRWTGLSYDPRQNAVDVLLNHNHDTVTEYRLPVSWRLPATATPLVSAAFYPYTGFVAGTARRTRSFEFRTTGFRSPLDETLDMARRAGWAVHQLPARHTQRTDAEVADAAASLAARLLTRGTVGYCENHPEGRIFTPADLAIGVVHRDQADQIRRALAATKVPGCCDIAVDTANRLQGREFEIVIVAHPLEGRRDATAFHLEAGRLCVLMSRHRQACIIVTRAGITDLLDAHPTTDPVHLNVPVKFPDGWEAHHTVLEQLEPHTINA</sequence>
<keyword evidence="7" id="KW-1185">Reference proteome</keyword>